<protein>
    <submittedName>
        <fullName evidence="1">Conjugal transfer protein TraG</fullName>
    </submittedName>
</protein>
<reference evidence="1 2" key="1">
    <citation type="submission" date="2017-07" db="EMBL/GenBank/DDBJ databases">
        <title>Draft genome sequence of Prevotella copri isolated from the gut of healthy adult Indian.</title>
        <authorList>
            <person name="Das B."/>
            <person name="Bag S."/>
            <person name="Ghosh T.S."/>
        </authorList>
    </citation>
    <scope>NUCLEOTIDE SEQUENCE [LARGE SCALE GENOMIC DNA]</scope>
    <source>
        <strain evidence="1 2">Indica</strain>
    </source>
</reference>
<accession>A0AA91TL84</accession>
<dbReference type="Proteomes" id="UP000215155">
    <property type="component" value="Unassembled WGS sequence"/>
</dbReference>
<sequence length="96" mass="11352">GLDNKEGRSPFMEVFIKRGLKGDVFGVEEPPECYMVYTTEKQEKEALKLYMQLLHSDYRTAVETFVRDWKLSGITKSLDFSRKVLKERKVFNYKHP</sequence>
<evidence type="ECO:0000313" key="2">
    <source>
        <dbReference type="Proteomes" id="UP000215155"/>
    </source>
</evidence>
<dbReference type="EMBL" id="NMPZ01000004">
    <property type="protein sequence ID" value="OXL44889.1"/>
    <property type="molecule type" value="Genomic_DNA"/>
</dbReference>
<evidence type="ECO:0000313" key="1">
    <source>
        <dbReference type="EMBL" id="OXL44889.1"/>
    </source>
</evidence>
<name>A0AA91TL84_9BACT</name>
<comment type="caution">
    <text evidence="1">The sequence shown here is derived from an EMBL/GenBank/DDBJ whole genome shotgun (WGS) entry which is preliminary data.</text>
</comment>
<gene>
    <name evidence="1" type="ORF">CFT61_04210</name>
</gene>
<organism evidence="1 2">
    <name type="scientific">Segatella copri</name>
    <dbReference type="NCBI Taxonomy" id="165179"/>
    <lineage>
        <taxon>Bacteria</taxon>
        <taxon>Pseudomonadati</taxon>
        <taxon>Bacteroidota</taxon>
        <taxon>Bacteroidia</taxon>
        <taxon>Bacteroidales</taxon>
        <taxon>Prevotellaceae</taxon>
        <taxon>Segatella</taxon>
    </lineage>
</organism>
<feature type="non-terminal residue" evidence="1">
    <location>
        <position position="1"/>
    </location>
</feature>
<proteinExistence type="predicted"/>
<dbReference type="AlphaFoldDB" id="A0AA91TL84"/>